<keyword evidence="2" id="KW-1185">Reference proteome</keyword>
<dbReference type="EMBL" id="BMOK01000022">
    <property type="protein sequence ID" value="GGL65284.1"/>
    <property type="molecule type" value="Genomic_DNA"/>
</dbReference>
<reference evidence="1" key="1">
    <citation type="journal article" date="2014" name="Int. J. Syst. Evol. Microbiol.">
        <title>Complete genome sequence of Corynebacterium casei LMG S-19264T (=DSM 44701T), isolated from a smear-ripened cheese.</title>
        <authorList>
            <consortium name="US DOE Joint Genome Institute (JGI-PGF)"/>
            <person name="Walter F."/>
            <person name="Albersmeier A."/>
            <person name="Kalinowski J."/>
            <person name="Ruckert C."/>
        </authorList>
    </citation>
    <scope>NUCLEOTIDE SEQUENCE</scope>
    <source>
        <strain evidence="1">JCM 15325</strain>
    </source>
</reference>
<protein>
    <recommendedName>
        <fullName evidence="3">Fur-regulated basic protein FbpA</fullName>
    </recommendedName>
</protein>
<dbReference type="InterPro" id="IPR025072">
    <property type="entry name" value="Fur_reg_FbpA"/>
</dbReference>
<name>A0A917W5N4_9BACL</name>
<proteinExistence type="predicted"/>
<evidence type="ECO:0000313" key="1">
    <source>
        <dbReference type="EMBL" id="GGL65284.1"/>
    </source>
</evidence>
<evidence type="ECO:0000313" key="2">
    <source>
        <dbReference type="Proteomes" id="UP000654670"/>
    </source>
</evidence>
<dbReference type="RefSeq" id="WP_188805136.1">
    <property type="nucleotide sequence ID" value="NZ_BMOK01000022.1"/>
</dbReference>
<sequence>MNSVLRRTVEFRRQQLIDRLIALEVYKINGKHLFELTLTELEDKYQAVRSHSHSH</sequence>
<evidence type="ECO:0008006" key="3">
    <source>
        <dbReference type="Google" id="ProtNLM"/>
    </source>
</evidence>
<reference evidence="1" key="2">
    <citation type="submission" date="2020-09" db="EMBL/GenBank/DDBJ databases">
        <authorList>
            <person name="Sun Q."/>
            <person name="Ohkuma M."/>
        </authorList>
    </citation>
    <scope>NUCLEOTIDE SEQUENCE</scope>
    <source>
        <strain evidence="1">JCM 15325</strain>
    </source>
</reference>
<comment type="caution">
    <text evidence="1">The sequence shown here is derived from an EMBL/GenBank/DDBJ whole genome shotgun (WGS) entry which is preliminary data.</text>
</comment>
<accession>A0A917W5N4</accession>
<dbReference type="Proteomes" id="UP000654670">
    <property type="component" value="Unassembled WGS sequence"/>
</dbReference>
<gene>
    <name evidence="1" type="ORF">GCM10007968_31630</name>
</gene>
<organism evidence="1 2">
    <name type="scientific">Sporolactobacillus putidus</name>
    <dbReference type="NCBI Taxonomy" id="492735"/>
    <lineage>
        <taxon>Bacteria</taxon>
        <taxon>Bacillati</taxon>
        <taxon>Bacillota</taxon>
        <taxon>Bacilli</taxon>
        <taxon>Bacillales</taxon>
        <taxon>Sporolactobacillaceae</taxon>
        <taxon>Sporolactobacillus</taxon>
    </lineage>
</organism>
<dbReference type="AlphaFoldDB" id="A0A917W5N4"/>
<dbReference type="Pfam" id="PF13076">
    <property type="entry name" value="Fur_reg_FbpA"/>
    <property type="match status" value="1"/>
</dbReference>